<proteinExistence type="predicted"/>
<accession>A0ABT2Y559</accession>
<dbReference type="PANTHER" id="PTHR48098:SF1">
    <property type="entry name" value="DIACYLGLYCEROL ACYLTRANSFERASE_MYCOLYLTRANSFERASE AG85A"/>
    <property type="match status" value="1"/>
</dbReference>
<dbReference type="InterPro" id="IPR000801">
    <property type="entry name" value="Esterase-like"/>
</dbReference>
<dbReference type="InterPro" id="IPR050583">
    <property type="entry name" value="Mycobacterial_A85_antigen"/>
</dbReference>
<protein>
    <submittedName>
        <fullName evidence="1">Esterase family protein</fullName>
    </submittedName>
</protein>
<dbReference type="Gene3D" id="3.40.50.1820">
    <property type="entry name" value="alpha/beta hydrolase"/>
    <property type="match status" value="1"/>
</dbReference>
<dbReference type="SUPFAM" id="SSF53474">
    <property type="entry name" value="alpha/beta-Hydrolases"/>
    <property type="match status" value="1"/>
</dbReference>
<sequence length="249" mass="29120">MSKIQLSFFSQALEMNTSLTVLVPDDLKKNEQLRPFYVLHGYNGDHQDWTRLTAIERYLRNRRVCVIMPSGFNAYYTDHVVGLQYYTYFTKELVPFIENLFPVQKEAYILGLSMGGYGALKFALSNPKKFVKAVSLSGVMNPDFIRAIPWMAHRLPQFDLMFGKKTTGKNDLRHLVEKNLKSNRMPELLLTCGDKDFLIEDNRSFEQFLKEKQVPHTFIFDDGEHNWDYWDRGIQKALPWLFDENNTLG</sequence>
<dbReference type="InterPro" id="IPR029058">
    <property type="entry name" value="AB_hydrolase_fold"/>
</dbReference>
<dbReference type="Pfam" id="PF00756">
    <property type="entry name" value="Esterase"/>
    <property type="match status" value="1"/>
</dbReference>
<dbReference type="RefSeq" id="WP_263608034.1">
    <property type="nucleotide sequence ID" value="NZ_JAOVQM010000002.1"/>
</dbReference>
<comment type="caution">
    <text evidence="1">The sequence shown here is derived from an EMBL/GenBank/DDBJ whole genome shotgun (WGS) entry which is preliminary data.</text>
</comment>
<dbReference type="Proteomes" id="UP001177160">
    <property type="component" value="Unassembled WGS sequence"/>
</dbReference>
<dbReference type="PANTHER" id="PTHR48098">
    <property type="entry name" value="ENTEROCHELIN ESTERASE-RELATED"/>
    <property type="match status" value="1"/>
</dbReference>
<evidence type="ECO:0000313" key="2">
    <source>
        <dbReference type="Proteomes" id="UP001177160"/>
    </source>
</evidence>
<reference evidence="1" key="1">
    <citation type="submission" date="2022-09" db="EMBL/GenBank/DDBJ databases">
        <title>Novel Mycoplasma species identified in domestic and wild animals.</title>
        <authorList>
            <person name="Volokhov D.V."/>
            <person name="Furtak V.A."/>
            <person name="Zagorodnyaya T.A."/>
        </authorList>
    </citation>
    <scope>NUCLEOTIDE SEQUENCE</scope>
    <source>
        <strain evidence="1">Oakley</strain>
    </source>
</reference>
<keyword evidence="2" id="KW-1185">Reference proteome</keyword>
<organism evidence="1 2">
    <name type="scientific">Paracholeplasma manati</name>
    <dbReference type="NCBI Taxonomy" id="591373"/>
    <lineage>
        <taxon>Bacteria</taxon>
        <taxon>Bacillati</taxon>
        <taxon>Mycoplasmatota</taxon>
        <taxon>Mollicutes</taxon>
        <taxon>Acholeplasmatales</taxon>
        <taxon>Acholeplasmataceae</taxon>
        <taxon>Paracholeplasma</taxon>
    </lineage>
</organism>
<name>A0ABT2Y559_9MOLU</name>
<dbReference type="EMBL" id="JAOVQM010000002">
    <property type="protein sequence ID" value="MCV2231881.1"/>
    <property type="molecule type" value="Genomic_DNA"/>
</dbReference>
<evidence type="ECO:0000313" key="1">
    <source>
        <dbReference type="EMBL" id="MCV2231881.1"/>
    </source>
</evidence>
<gene>
    <name evidence="1" type="ORF">N7548_03465</name>
</gene>